<dbReference type="InterPro" id="IPR011701">
    <property type="entry name" value="MFS"/>
</dbReference>
<dbReference type="PROSITE" id="PS50850">
    <property type="entry name" value="MFS"/>
    <property type="match status" value="1"/>
</dbReference>
<evidence type="ECO:0000256" key="5">
    <source>
        <dbReference type="ARBA" id="ARBA00023136"/>
    </source>
</evidence>
<feature type="transmembrane region" description="Helical" evidence="6">
    <location>
        <begin position="261"/>
        <end position="279"/>
    </location>
</feature>
<dbReference type="Gene3D" id="1.20.1250.20">
    <property type="entry name" value="MFS general substrate transporter like domains"/>
    <property type="match status" value="1"/>
</dbReference>
<feature type="transmembrane region" description="Helical" evidence="6">
    <location>
        <begin position="128"/>
        <end position="152"/>
    </location>
</feature>
<feature type="transmembrane region" description="Helical" evidence="6">
    <location>
        <begin position="228"/>
        <end position="249"/>
    </location>
</feature>
<evidence type="ECO:0000313" key="8">
    <source>
        <dbReference type="EMBL" id="TVX87097.1"/>
    </source>
</evidence>
<evidence type="ECO:0000313" key="9">
    <source>
        <dbReference type="Proteomes" id="UP000318102"/>
    </source>
</evidence>
<gene>
    <name evidence="8" type="ORF">FPZ44_21610</name>
</gene>
<feature type="transmembrane region" description="Helical" evidence="6">
    <location>
        <begin position="93"/>
        <end position="116"/>
    </location>
</feature>
<dbReference type="GO" id="GO:0022857">
    <property type="term" value="F:transmembrane transporter activity"/>
    <property type="evidence" value="ECO:0007669"/>
    <property type="project" value="InterPro"/>
</dbReference>
<comment type="caution">
    <text evidence="8">The sequence shown here is derived from an EMBL/GenBank/DDBJ whole genome shotgun (WGS) entry which is preliminary data.</text>
</comment>
<evidence type="ECO:0000256" key="2">
    <source>
        <dbReference type="ARBA" id="ARBA00022448"/>
    </source>
</evidence>
<keyword evidence="9" id="KW-1185">Reference proteome</keyword>
<dbReference type="OrthoDB" id="2957734at2"/>
<reference evidence="8 9" key="1">
    <citation type="submission" date="2019-07" db="EMBL/GenBank/DDBJ databases">
        <authorList>
            <person name="Kim J."/>
        </authorList>
    </citation>
    <scope>NUCLEOTIDE SEQUENCE [LARGE SCALE GENOMIC DNA]</scope>
    <source>
        <strain evidence="8 9">N4</strain>
    </source>
</reference>
<comment type="subcellular location">
    <subcellularLocation>
        <location evidence="1">Cell membrane</location>
        <topology evidence="1">Multi-pass membrane protein</topology>
    </subcellularLocation>
</comment>
<dbReference type="InterPro" id="IPR036259">
    <property type="entry name" value="MFS_trans_sf"/>
</dbReference>
<name>A0A559IHE5_9BACL</name>
<feature type="domain" description="Major facilitator superfamily (MFS) profile" evidence="7">
    <location>
        <begin position="3"/>
        <end position="395"/>
    </location>
</feature>
<evidence type="ECO:0000256" key="6">
    <source>
        <dbReference type="SAM" id="Phobius"/>
    </source>
</evidence>
<proteinExistence type="predicted"/>
<dbReference type="PANTHER" id="PTHR23506">
    <property type="entry name" value="GH10249P"/>
    <property type="match status" value="1"/>
</dbReference>
<evidence type="ECO:0000256" key="3">
    <source>
        <dbReference type="ARBA" id="ARBA00022692"/>
    </source>
</evidence>
<dbReference type="PANTHER" id="PTHR23506:SF23">
    <property type="entry name" value="GH10249P"/>
    <property type="match status" value="1"/>
</dbReference>
<evidence type="ECO:0000256" key="4">
    <source>
        <dbReference type="ARBA" id="ARBA00022989"/>
    </source>
</evidence>
<dbReference type="EMBL" id="VNJK01000004">
    <property type="protein sequence ID" value="TVX87097.1"/>
    <property type="molecule type" value="Genomic_DNA"/>
</dbReference>
<protein>
    <submittedName>
        <fullName evidence="8">MFS transporter</fullName>
    </submittedName>
</protein>
<dbReference type="AlphaFoldDB" id="A0A559IHE5"/>
<dbReference type="RefSeq" id="WP_144993851.1">
    <property type="nucleotide sequence ID" value="NZ_VNJK01000004.1"/>
</dbReference>
<keyword evidence="5 6" id="KW-0472">Membrane</keyword>
<keyword evidence="4 6" id="KW-1133">Transmembrane helix</keyword>
<accession>A0A559IHE5</accession>
<dbReference type="InterPro" id="IPR050930">
    <property type="entry name" value="MFS_Vesicular_Transporter"/>
</dbReference>
<keyword evidence="2" id="KW-0813">Transport</keyword>
<dbReference type="Pfam" id="PF07690">
    <property type="entry name" value="MFS_1"/>
    <property type="match status" value="2"/>
</dbReference>
<feature type="transmembrane region" description="Helical" evidence="6">
    <location>
        <begin position="158"/>
        <end position="178"/>
    </location>
</feature>
<dbReference type="InterPro" id="IPR020846">
    <property type="entry name" value="MFS_dom"/>
</dbReference>
<evidence type="ECO:0000259" key="7">
    <source>
        <dbReference type="PROSITE" id="PS50850"/>
    </source>
</evidence>
<sequence>MRSVVWLYLFLFVAFFDLHAQYPILTPFAVSLGAAPSFIGLMMGLYSFTHLPGNLLAGYGVDRYGSRIFIMWSLMGAGVLLILQAHVTDPWQLLIVRSISGFVLAFLSPACLALLARYAEDQVQQGKLMAGNGLIHTLASVVSPAAGAYLVSKVGFTMAFQALGIGLLIIGALASVLIRPPQHAKPAGVLGSANETKNELQPDQAGHKTTAVQTSTQADAIQPIPLRFFLLPLAIACSQGILFFELPFAANALQSVVKTGMLFTAVSLGALFTLSLLFLNRYSAFLRTWIGSFCLSLLFFCMAIDAPMPLYVTLFLIGMTKGVTLPALSAHLLQLSGGSRYGRIFSTLSIAFSIGSFLGPMLAGQLRSHVSPFFIAFIILMAAIAFMPLQRPWQTMTVNSKLQRT</sequence>
<dbReference type="SUPFAM" id="SSF103473">
    <property type="entry name" value="MFS general substrate transporter"/>
    <property type="match status" value="1"/>
</dbReference>
<keyword evidence="3 6" id="KW-0812">Transmembrane</keyword>
<feature type="transmembrane region" description="Helical" evidence="6">
    <location>
        <begin position="310"/>
        <end position="332"/>
    </location>
</feature>
<dbReference type="Proteomes" id="UP000318102">
    <property type="component" value="Unassembled WGS sequence"/>
</dbReference>
<feature type="transmembrane region" description="Helical" evidence="6">
    <location>
        <begin position="286"/>
        <end position="304"/>
    </location>
</feature>
<feature type="transmembrane region" description="Helical" evidence="6">
    <location>
        <begin position="344"/>
        <end position="363"/>
    </location>
</feature>
<feature type="transmembrane region" description="Helical" evidence="6">
    <location>
        <begin position="69"/>
        <end position="87"/>
    </location>
</feature>
<feature type="transmembrane region" description="Helical" evidence="6">
    <location>
        <begin position="369"/>
        <end position="389"/>
    </location>
</feature>
<organism evidence="8 9">
    <name type="scientific">Paenibacillus agilis</name>
    <dbReference type="NCBI Taxonomy" id="3020863"/>
    <lineage>
        <taxon>Bacteria</taxon>
        <taxon>Bacillati</taxon>
        <taxon>Bacillota</taxon>
        <taxon>Bacilli</taxon>
        <taxon>Bacillales</taxon>
        <taxon>Paenibacillaceae</taxon>
        <taxon>Paenibacillus</taxon>
    </lineage>
</organism>
<evidence type="ECO:0000256" key="1">
    <source>
        <dbReference type="ARBA" id="ARBA00004651"/>
    </source>
</evidence>
<dbReference type="GO" id="GO:0005886">
    <property type="term" value="C:plasma membrane"/>
    <property type="evidence" value="ECO:0007669"/>
    <property type="project" value="UniProtKB-SubCell"/>
</dbReference>